<proteinExistence type="predicted"/>
<keyword evidence="2" id="KW-0378">Hydrolase</keyword>
<dbReference type="PRINTS" id="PR00834">
    <property type="entry name" value="PROTEASES2C"/>
</dbReference>
<dbReference type="InterPro" id="IPR051201">
    <property type="entry name" value="Chloro_Bact_Ser_Proteases"/>
</dbReference>
<dbReference type="STRING" id="1802270.A3C07_03840"/>
<organism evidence="4 5">
    <name type="scientific">Candidatus Sungbacteria bacterium RIFCSPHIGHO2_02_FULL_47_11</name>
    <dbReference type="NCBI Taxonomy" id="1802270"/>
    <lineage>
        <taxon>Bacteria</taxon>
        <taxon>Candidatus Sungiibacteriota</taxon>
    </lineage>
</organism>
<dbReference type="PANTHER" id="PTHR43343:SF3">
    <property type="entry name" value="PROTEASE DO-LIKE 8, CHLOROPLASTIC"/>
    <property type="match status" value="1"/>
</dbReference>
<evidence type="ECO:0000313" key="5">
    <source>
        <dbReference type="Proteomes" id="UP000179023"/>
    </source>
</evidence>
<sequence>MLACGLIFGVAEAQELNRDWDIVGKEMKIINEESPYAVSIFTDTGSGSGFVFKNAQGKWELLTNNHVVGGAATIWVQFYKEEIFHKVAVLGRDPSLDLALAEISFPLPLNIVSAQLGQTRNLKVGDRVYALGNPFGVRSVSVGWVNALGSAFSPLFFSSQTPIHSGNSGGAMFRFNEKGLREVIGMNTAIIKPGLSSSTLAFTTHIDYIKKILPRLRAERVVEHAFVGADFEDIKKIPPPLFEKITNAPYPPREFGVMVAQVVPGSPAAQSNLQPGDLIVEMKYRNTVIPFSDAQSLWERIFFDFRPQQELVLTTKRGEHTLVRSVILGVLPPPSPRNE</sequence>
<evidence type="ECO:0000256" key="2">
    <source>
        <dbReference type="ARBA" id="ARBA00022801"/>
    </source>
</evidence>
<dbReference type="PANTHER" id="PTHR43343">
    <property type="entry name" value="PEPTIDASE S12"/>
    <property type="match status" value="1"/>
</dbReference>
<dbReference type="InterPro" id="IPR036034">
    <property type="entry name" value="PDZ_sf"/>
</dbReference>
<dbReference type="AlphaFoldDB" id="A0A1G2KHQ6"/>
<evidence type="ECO:0000259" key="3">
    <source>
        <dbReference type="PROSITE" id="PS50106"/>
    </source>
</evidence>
<accession>A0A1G2KHQ6</accession>
<dbReference type="Gene3D" id="2.30.42.10">
    <property type="match status" value="1"/>
</dbReference>
<dbReference type="SUPFAM" id="SSF50156">
    <property type="entry name" value="PDZ domain-like"/>
    <property type="match status" value="1"/>
</dbReference>
<name>A0A1G2KHQ6_9BACT</name>
<dbReference type="GO" id="GO:0006508">
    <property type="term" value="P:proteolysis"/>
    <property type="evidence" value="ECO:0007669"/>
    <property type="project" value="UniProtKB-KW"/>
</dbReference>
<comment type="caution">
    <text evidence="4">The sequence shown here is derived from an EMBL/GenBank/DDBJ whole genome shotgun (WGS) entry which is preliminary data.</text>
</comment>
<dbReference type="InterPro" id="IPR001478">
    <property type="entry name" value="PDZ"/>
</dbReference>
<dbReference type="SUPFAM" id="SSF50494">
    <property type="entry name" value="Trypsin-like serine proteases"/>
    <property type="match status" value="1"/>
</dbReference>
<dbReference type="EMBL" id="MHQI01000051">
    <property type="protein sequence ID" value="OGZ98982.1"/>
    <property type="molecule type" value="Genomic_DNA"/>
</dbReference>
<reference evidence="4 5" key="1">
    <citation type="journal article" date="2016" name="Nat. Commun.">
        <title>Thousands of microbial genomes shed light on interconnected biogeochemical processes in an aquifer system.</title>
        <authorList>
            <person name="Anantharaman K."/>
            <person name="Brown C.T."/>
            <person name="Hug L.A."/>
            <person name="Sharon I."/>
            <person name="Castelle C.J."/>
            <person name="Probst A.J."/>
            <person name="Thomas B.C."/>
            <person name="Singh A."/>
            <person name="Wilkins M.J."/>
            <person name="Karaoz U."/>
            <person name="Brodie E.L."/>
            <person name="Williams K.H."/>
            <person name="Hubbard S.S."/>
            <person name="Banfield J.F."/>
        </authorList>
    </citation>
    <scope>NUCLEOTIDE SEQUENCE [LARGE SCALE GENOMIC DNA]</scope>
</reference>
<dbReference type="Gene3D" id="2.40.10.120">
    <property type="match status" value="1"/>
</dbReference>
<keyword evidence="1" id="KW-0645">Protease</keyword>
<dbReference type="Proteomes" id="UP000179023">
    <property type="component" value="Unassembled WGS sequence"/>
</dbReference>
<dbReference type="Pfam" id="PF13365">
    <property type="entry name" value="Trypsin_2"/>
    <property type="match status" value="1"/>
</dbReference>
<feature type="domain" description="PDZ" evidence="3">
    <location>
        <begin position="256"/>
        <end position="282"/>
    </location>
</feature>
<dbReference type="GO" id="GO:0004252">
    <property type="term" value="F:serine-type endopeptidase activity"/>
    <property type="evidence" value="ECO:0007669"/>
    <property type="project" value="InterPro"/>
</dbReference>
<dbReference type="InterPro" id="IPR001940">
    <property type="entry name" value="Peptidase_S1C"/>
</dbReference>
<evidence type="ECO:0000313" key="4">
    <source>
        <dbReference type="EMBL" id="OGZ98982.1"/>
    </source>
</evidence>
<protein>
    <recommendedName>
        <fullName evidence="3">PDZ domain-containing protein</fullName>
    </recommendedName>
</protein>
<dbReference type="InterPro" id="IPR009003">
    <property type="entry name" value="Peptidase_S1_PA"/>
</dbReference>
<dbReference type="PROSITE" id="PS50106">
    <property type="entry name" value="PDZ"/>
    <property type="match status" value="1"/>
</dbReference>
<dbReference type="Pfam" id="PF13180">
    <property type="entry name" value="PDZ_2"/>
    <property type="match status" value="1"/>
</dbReference>
<gene>
    <name evidence="4" type="ORF">A3C07_03840</name>
</gene>
<evidence type="ECO:0000256" key="1">
    <source>
        <dbReference type="ARBA" id="ARBA00022670"/>
    </source>
</evidence>